<comment type="caution">
    <text evidence="5">The sequence shown here is derived from an EMBL/GenBank/DDBJ whole genome shotgun (WGS) entry which is preliminary data.</text>
</comment>
<sequence length="813" mass="87355">MRWFKRIAAGLLLLVLLLALGLWLALRASLPTLDGERGLTGLSGPAEVQRDERGYATVTAESRLDVARALGFVHAQERFFQMDLMRRNAAGELSALVGAKALPLDQARRVHRFRHRAETGLPGLPADERALLDAYAVGVNAGLAALGGRPPEYLLLRQQPKAWTPADSVLVAYGMYLDLQGAQGRDDIAMGLLHDAVPADWYAFLTQHSADWQAAMDDSRMAAVPLPAGPLPDALRSVKTACSDCRLRDARDLGSNNFAVAATRGAEGRAIVADDMHLGLRSPGTWFKVRMMWKDAAGEHDVTGVSLAGAPLVVAGSNGRVAWGFTNTTSDWADVIRLKLNAAGTHYLAGGVEKPLKRSVERIEIAGEPAVDHEVLESEWGPVLALGPTPDRSQGGPTPSGGASPRDAFGGSILAPAGQAYALRWVAHDAEGMNLRLAQMETAGDVDAAVKLAAGAGLPHQNLLVADSAGRIAWTVIGAIPKRVGADDMDRPQDWSDGRSRWRGWLSADQQPRIVDPADGRLWTANSRMVGGDAMKIVGNGGWDVGARGLQIRDGLRAHDKLDEAGLHAIQLDHRALFLQRWRQLLLDHVLTPEFVAANGLADYRAEVDKSADAARPDAVGYLLVRTFREQALGQIFAPLAGLVEAQGLKARDLKVVPETPGWALIQAARPDTLPTSFKSWPELLQKAVLDSRKQLVEKHGSLAAATWGADNGTSMRHPLSMAVPALSGWLDQASQGMAGDSHMPRVHNHGHGQSERMVVSPGHEEKGLLVIPGGQSGHPMSPYYRGDHATWLAGEALPFLPGATRYRLVLRP</sequence>
<evidence type="ECO:0000256" key="1">
    <source>
        <dbReference type="ARBA" id="ARBA00006586"/>
    </source>
</evidence>
<gene>
    <name evidence="5" type="ORF">J2X21_001160</name>
</gene>
<dbReference type="PANTHER" id="PTHR34218:SF4">
    <property type="entry name" value="ACYL-HOMOSERINE LACTONE ACYLASE QUIP"/>
    <property type="match status" value="1"/>
</dbReference>
<dbReference type="InterPro" id="IPR043146">
    <property type="entry name" value="Penicillin_amidase_N_B-knob"/>
</dbReference>
<evidence type="ECO:0000256" key="2">
    <source>
        <dbReference type="ARBA" id="ARBA00022801"/>
    </source>
</evidence>
<dbReference type="InterPro" id="IPR023343">
    <property type="entry name" value="Penicillin_amidase_dom1"/>
</dbReference>
<dbReference type="InterPro" id="IPR014395">
    <property type="entry name" value="Pen/GL7ACA/AHL_acylase"/>
</dbReference>
<dbReference type="SUPFAM" id="SSF56235">
    <property type="entry name" value="N-terminal nucleophile aminohydrolases (Ntn hydrolases)"/>
    <property type="match status" value="1"/>
</dbReference>
<dbReference type="InterPro" id="IPR043147">
    <property type="entry name" value="Penicillin_amidase_A-knob"/>
</dbReference>
<dbReference type="Gene3D" id="2.30.120.10">
    <property type="match status" value="1"/>
</dbReference>
<evidence type="ECO:0000313" key="6">
    <source>
        <dbReference type="Proteomes" id="UP001180825"/>
    </source>
</evidence>
<evidence type="ECO:0000313" key="5">
    <source>
        <dbReference type="EMBL" id="MDR7332034.1"/>
    </source>
</evidence>
<comment type="similarity">
    <text evidence="1">Belongs to the peptidase S45 family.</text>
</comment>
<dbReference type="GO" id="GO:0008953">
    <property type="term" value="F:penicillin amidase activity"/>
    <property type="evidence" value="ECO:0007669"/>
    <property type="project" value="UniProtKB-EC"/>
</dbReference>
<evidence type="ECO:0000256" key="4">
    <source>
        <dbReference type="SAM" id="MobiDB-lite"/>
    </source>
</evidence>
<evidence type="ECO:0000256" key="3">
    <source>
        <dbReference type="ARBA" id="ARBA00023145"/>
    </source>
</evidence>
<dbReference type="Gene3D" id="1.10.439.10">
    <property type="entry name" value="Penicillin Amidohydrolase, domain 1"/>
    <property type="match status" value="1"/>
</dbReference>
<keyword evidence="2 5" id="KW-0378">Hydrolase</keyword>
<organism evidence="5 6">
    <name type="scientific">Roseateles asaccharophilus</name>
    <dbReference type="NCBI Taxonomy" id="582607"/>
    <lineage>
        <taxon>Bacteria</taxon>
        <taxon>Pseudomonadati</taxon>
        <taxon>Pseudomonadota</taxon>
        <taxon>Betaproteobacteria</taxon>
        <taxon>Burkholderiales</taxon>
        <taxon>Sphaerotilaceae</taxon>
        <taxon>Roseateles</taxon>
    </lineage>
</organism>
<proteinExistence type="inferred from homology"/>
<dbReference type="Gene3D" id="3.60.20.10">
    <property type="entry name" value="Glutamine Phosphoribosylpyrophosphate, subunit 1, domain 1"/>
    <property type="match status" value="1"/>
</dbReference>
<dbReference type="Gene3D" id="1.10.1400.10">
    <property type="match status" value="1"/>
</dbReference>
<dbReference type="PANTHER" id="PTHR34218">
    <property type="entry name" value="PEPTIDASE S45 PENICILLIN AMIDASE"/>
    <property type="match status" value="1"/>
</dbReference>
<feature type="region of interest" description="Disordered" evidence="4">
    <location>
        <begin position="383"/>
        <end position="409"/>
    </location>
</feature>
<dbReference type="RefSeq" id="WP_310326025.1">
    <property type="nucleotide sequence ID" value="NZ_JAVDXV010000002.1"/>
</dbReference>
<dbReference type="PIRSF" id="PIRSF001227">
    <property type="entry name" value="Pen_acylase"/>
    <property type="match status" value="1"/>
</dbReference>
<name>A0ABU2A4G6_9BURK</name>
<dbReference type="EMBL" id="JAVDXV010000002">
    <property type="protein sequence ID" value="MDR7332034.1"/>
    <property type="molecule type" value="Genomic_DNA"/>
</dbReference>
<dbReference type="CDD" id="cd03747">
    <property type="entry name" value="Ntn_PGA_like"/>
    <property type="match status" value="1"/>
</dbReference>
<accession>A0ABU2A4G6</accession>
<keyword evidence="3" id="KW-0865">Zymogen</keyword>
<dbReference type="Pfam" id="PF01804">
    <property type="entry name" value="Penicil_amidase"/>
    <property type="match status" value="1"/>
</dbReference>
<protein>
    <submittedName>
        <fullName evidence="5">Penicillin amidase</fullName>
        <ecNumber evidence="5">3.5.1.11</ecNumber>
    </submittedName>
</protein>
<dbReference type="InterPro" id="IPR029055">
    <property type="entry name" value="Ntn_hydrolases_N"/>
</dbReference>
<keyword evidence="6" id="KW-1185">Reference proteome</keyword>
<dbReference type="Proteomes" id="UP001180825">
    <property type="component" value="Unassembled WGS sequence"/>
</dbReference>
<dbReference type="InterPro" id="IPR002692">
    <property type="entry name" value="S45"/>
</dbReference>
<reference evidence="5 6" key="1">
    <citation type="submission" date="2023-07" db="EMBL/GenBank/DDBJ databases">
        <title>Sorghum-associated microbial communities from plants grown in Nebraska, USA.</title>
        <authorList>
            <person name="Schachtman D."/>
        </authorList>
    </citation>
    <scope>NUCLEOTIDE SEQUENCE [LARGE SCALE GENOMIC DNA]</scope>
    <source>
        <strain evidence="5 6">BE316</strain>
    </source>
</reference>
<dbReference type="EC" id="3.5.1.11" evidence="5"/>